<sequence>MYNLNLAILDMLDLNRKTNLCSSFCRENPLTNEGKRKQMLKMLCVVLIPLMVLTAMTANTLAKSVQSHMTSANIRNTILFGTEVGELLLALQRERDMSTLYVSNLGPKTKQYLLQRYPETDERLANLTAWPVDRSETRFQFQSKDVFISYLNQHRYELDLQQPTTKDEILFYTEAIDVFITWIFKAISEAQSGAIWRSLVAYQEVVVTSEYIGRERGVGVIFYSRGQFDTRDDYLLFADSHDVANSTFSSAKRYSDIVTEVYDGQSKGNGTFLTTVQKMRTEILSNNYTLTPSVENANWWFNNMSKYQDAIIGVTKNKIVSHIISILVKQSDRDVRTIVVIAGVFCIICIIAILVVTLVYSLTSRIQEYSVSIANRTKSLDRERRRTDMLLHQMLPKSVADRLTRNEEVKAEFFHEATVFLSDIVGFTKICSIISPLQVVNMLNNVYSCFDERINSYDVYKVETVGDAYLVVSGVPHRNGKNHALEVSKLGLDLLSLIDQIELSFLPDVKLKLRIGCHSGKKSIMSSNLFSFTGLYLNIKGELSNWVWPVVAGIVGAKMPKYCLFGETITVASLMEKLGKAGRIHISQSMYELLSEVGGLNLRENTDENVKLDMAILEMLDLRQSRNRKSHHKRRKKKTDDKNVRCCIGAPDGFNGDDSKHIGIATKRRFDSANIRKTILFGTEVGDLLRALQRERDMSTLYVSNLGPKSKQFLLQRYPETDERLANLSAWPVAPSEHRFQFKTKDIFISYLNQHRYELDLKQPTTKEEILFYTEAIDVFITWIYEAISEAQSGAIWRSLVAYQEIVVTSEYIGRERGVGVIFYAKGQFDTRDDYLLFSESQDVANSTYSSAKRYSNIVFEVYDGQFKGNESFLKTVQKMRTEIRSDSFLTPSVERANWWFNNMSKYQDVISVTQNEIVSKIISILWKQSDSDVKTIVIIAGIFCGICIISILVVYAVYSLTSQIQTYSVSIANRTKELNKEKRRTEALLHQMLPKSVANRLKRNEVVDAELFEEASVCFCDIVGFTQISSLSSPLQVVDMLNSLYSCFDERINCYDVYKVETIGDGYMVVSGVPRRNGKRHASEIASLALDMLKHIHKLEIPHLPGTKFKLRIGCHSGPVVAGVVGVKMPKYCLFGETVTVASKLEALGRGNPLTDEGKRKHMLKMLAVVLIPLMVLTAMTANTLIIAVKGYINSANIRRTIFFGTEVGTLLQSLQKERDMSTLYVSNLGPKTKQYLLQRYPETDERLANLSAWPVTSGENRPQFQSKEIFISHLNRHRYELDLIQTTTKEELLFYTEAIDVFITWIYEAISEAQSGVIWRSLVAYQEVVVTSEYIGRERGVGVIFYAKGQFETRDDYLLFAESQDVANSTYSSARRYSDIVTEVYDDQFRDNDTFLRIISDMRKEIRSSLASLGPSVERANWWFSNMSLYQDVVRVTQQKIGAEIIPILKKQSDTDLKTIVLIGGIFCGVCIISPLVVFAVYSMTSQIQKTRALSKEKKRTDKLLFLLLPISLSKRVKKNEHVDAELFTETTIFFSDIVGFPYILSVSSPVQVVDMLNGLHSLFEEKIGCFSVYQVETIGNTYMIVSGIPCLNGKKHASEIASMALELLESVNQIEISHLPGTSLRLRIGIHSGPVVAGVVGVKMQKYCLFGETVTIAAKMEKLGKAGRIHVSETTHDLLRVLNGFKMEENIGNERIKSDQDLLTCFRGIVRTYWLIPKDGLDRRTKNPITDEGKRKQMTKMLGFVLVPLMVLTAMTANTLVIATKRRFDSANIRKTILFGTEVGDLLRALQRERDMSTLYVSNLGPKTKQFLLQRYPETDERLANLSAWPVAPSENRFQFQTKDIFISYLNQHRYELDLKQPTTKEEILFYTEAIDVFITWIYEAISEAQSGAIWRSLVAYQEIVVTSEYIGRERGVGVIFYAKGQFDTRDDYLLFSESQDVANSTYSSAKRYSNIVTEVYDGQFKGNETFLKIVQKMRTEIRSDSFLTPSVERANWWFNNMSKYQDVISVTQNEIVSKIISILWKQSDSDVKTIVIIAGIFCGICIISILVVYAVYSLTSQIQTYSVSIANRLNSHSIFRTKELNKEKRRTEALLHQMLPKSVADRLKKNEVVVAELFEEASVCLCDIVGFTQISSLSSPLQVVDMLNSLYSCFDERINCYDVYKVETIGDGYMVVSGVPRRNGKRHASEIASLALDMLKHIHRLEIPHLPGTKFKLRIGCHSGPVVAGVVGVKMPKYCLFGETVTVASKLEALGRAGKVHTSEVTRNLLASLGGFQMEENLDLTVKIFTFSWYLAFFVNTILSE</sequence>
<dbReference type="InterPro" id="IPR050401">
    <property type="entry name" value="Cyclic_nucleotide_synthase"/>
</dbReference>
<evidence type="ECO:0000256" key="10">
    <source>
        <dbReference type="RuleBase" id="RU000405"/>
    </source>
</evidence>
<dbReference type="InterPro" id="IPR001054">
    <property type="entry name" value="A/G_cyclase"/>
</dbReference>
<dbReference type="PANTHER" id="PTHR11920:SF501">
    <property type="entry name" value="GUANYLATE CYCLASE 32E"/>
    <property type="match status" value="1"/>
</dbReference>
<dbReference type="EC" id="4.6.1.2" evidence="2"/>
<evidence type="ECO:0000256" key="1">
    <source>
        <dbReference type="ARBA" id="ARBA00004479"/>
    </source>
</evidence>
<evidence type="ECO:0000313" key="13">
    <source>
        <dbReference type="EMBL" id="KAJ8318377.1"/>
    </source>
</evidence>
<dbReference type="Proteomes" id="UP001217089">
    <property type="component" value="Unassembled WGS sequence"/>
</dbReference>
<evidence type="ECO:0000256" key="9">
    <source>
        <dbReference type="ARBA" id="ARBA00023293"/>
    </source>
</evidence>
<evidence type="ECO:0000256" key="7">
    <source>
        <dbReference type="ARBA" id="ARBA00023136"/>
    </source>
</evidence>
<gene>
    <name evidence="13" type="ORF">KUTeg_003468</name>
</gene>
<dbReference type="InterPro" id="IPR029787">
    <property type="entry name" value="Nucleotide_cyclase"/>
</dbReference>
<dbReference type="InterPro" id="IPR011645">
    <property type="entry name" value="HNOB_dom_associated"/>
</dbReference>
<comment type="similarity">
    <text evidence="10">Belongs to the adenylyl cyclase class-4/guanylyl cyclase family.</text>
</comment>
<dbReference type="Gene3D" id="6.10.250.780">
    <property type="match status" value="3"/>
</dbReference>
<comment type="caution">
    <text evidence="13">The sequence shown here is derived from an EMBL/GenBank/DDBJ whole genome shotgun (WGS) entry which is preliminary data.</text>
</comment>
<dbReference type="CDD" id="cd07302">
    <property type="entry name" value="CHD"/>
    <property type="match status" value="4"/>
</dbReference>
<feature type="transmembrane region" description="Helical" evidence="11">
    <location>
        <begin position="42"/>
        <end position="62"/>
    </location>
</feature>
<feature type="domain" description="Guanylate cyclase" evidence="12">
    <location>
        <begin position="2126"/>
        <end position="2256"/>
    </location>
</feature>
<evidence type="ECO:0000256" key="3">
    <source>
        <dbReference type="ARBA" id="ARBA00022692"/>
    </source>
</evidence>
<evidence type="ECO:0000256" key="2">
    <source>
        <dbReference type="ARBA" id="ARBA00012202"/>
    </source>
</evidence>
<organism evidence="13 14">
    <name type="scientific">Tegillarca granosa</name>
    <name type="common">Malaysian cockle</name>
    <name type="synonym">Anadara granosa</name>
    <dbReference type="NCBI Taxonomy" id="220873"/>
    <lineage>
        <taxon>Eukaryota</taxon>
        <taxon>Metazoa</taxon>
        <taxon>Spiralia</taxon>
        <taxon>Lophotrochozoa</taxon>
        <taxon>Mollusca</taxon>
        <taxon>Bivalvia</taxon>
        <taxon>Autobranchia</taxon>
        <taxon>Pteriomorphia</taxon>
        <taxon>Arcoida</taxon>
        <taxon>Arcoidea</taxon>
        <taxon>Arcidae</taxon>
        <taxon>Tegillarca</taxon>
    </lineage>
</organism>
<keyword evidence="8 10" id="KW-0456">Lyase</keyword>
<dbReference type="Pfam" id="PF08376">
    <property type="entry name" value="NIT"/>
    <property type="match status" value="4"/>
</dbReference>
<dbReference type="InterPro" id="IPR018297">
    <property type="entry name" value="A/G_cyclase_CS"/>
</dbReference>
<dbReference type="Pfam" id="PF00211">
    <property type="entry name" value="Guanylate_cyc"/>
    <property type="match status" value="5"/>
</dbReference>
<evidence type="ECO:0000259" key="12">
    <source>
        <dbReference type="PROSITE" id="PS50125"/>
    </source>
</evidence>
<keyword evidence="6 11" id="KW-1133">Transmembrane helix</keyword>
<evidence type="ECO:0000256" key="5">
    <source>
        <dbReference type="ARBA" id="ARBA00022741"/>
    </source>
</evidence>
<evidence type="ECO:0000256" key="4">
    <source>
        <dbReference type="ARBA" id="ARBA00022729"/>
    </source>
</evidence>
<feature type="domain" description="Guanylate cyclase" evidence="12">
    <location>
        <begin position="418"/>
        <end position="576"/>
    </location>
</feature>
<dbReference type="SUPFAM" id="SSF55073">
    <property type="entry name" value="Nucleotide cyclase"/>
    <property type="match status" value="4"/>
</dbReference>
<dbReference type="PROSITE" id="PS50125">
    <property type="entry name" value="GUANYLATE_CYCLASE_2"/>
    <property type="match status" value="4"/>
</dbReference>
<evidence type="ECO:0000256" key="11">
    <source>
        <dbReference type="SAM" id="Phobius"/>
    </source>
</evidence>
<keyword evidence="3 11" id="KW-0812">Transmembrane</keyword>
<dbReference type="SMART" id="SM00044">
    <property type="entry name" value="CYCc"/>
    <property type="match status" value="4"/>
</dbReference>
<feature type="transmembrane region" description="Helical" evidence="11">
    <location>
        <begin position="2038"/>
        <end position="2060"/>
    </location>
</feature>
<name>A0ABQ9FP22_TEGGR</name>
<reference evidence="13 14" key="1">
    <citation type="submission" date="2022-12" db="EMBL/GenBank/DDBJ databases">
        <title>Chromosome-level genome of Tegillarca granosa.</title>
        <authorList>
            <person name="Kim J."/>
        </authorList>
    </citation>
    <scope>NUCLEOTIDE SEQUENCE [LARGE SCALE GENOMIC DNA]</scope>
    <source>
        <strain evidence="13">Teg-2019</strain>
        <tissue evidence="13">Adductor muscle</tissue>
    </source>
</reference>
<keyword evidence="9" id="KW-0141">cGMP biosynthesis</keyword>
<evidence type="ECO:0000256" key="6">
    <source>
        <dbReference type="ARBA" id="ARBA00022989"/>
    </source>
</evidence>
<dbReference type="PANTHER" id="PTHR11920">
    <property type="entry name" value="GUANYLYL CYCLASE"/>
    <property type="match status" value="1"/>
</dbReference>
<feature type="transmembrane region" description="Helical" evidence="11">
    <location>
        <begin position="1745"/>
        <end position="1766"/>
    </location>
</feature>
<dbReference type="InterPro" id="IPR013587">
    <property type="entry name" value="Nitrate/nitrite_sensing"/>
</dbReference>
<keyword evidence="14" id="KW-1185">Reference proteome</keyword>
<feature type="transmembrane region" description="Helical" evidence="11">
    <location>
        <begin position="1168"/>
        <end position="1194"/>
    </location>
</feature>
<keyword evidence="4" id="KW-0732">Signal</keyword>
<keyword evidence="7 11" id="KW-0472">Membrane</keyword>
<proteinExistence type="inferred from homology"/>
<keyword evidence="5" id="KW-0547">Nucleotide-binding</keyword>
<dbReference type="EMBL" id="JARBDR010000214">
    <property type="protein sequence ID" value="KAJ8318377.1"/>
    <property type="molecule type" value="Genomic_DNA"/>
</dbReference>
<evidence type="ECO:0000256" key="8">
    <source>
        <dbReference type="ARBA" id="ARBA00023239"/>
    </source>
</evidence>
<dbReference type="PROSITE" id="PS00452">
    <property type="entry name" value="GUANYLATE_CYCLASE_1"/>
    <property type="match status" value="4"/>
</dbReference>
<feature type="transmembrane region" description="Helical" evidence="11">
    <location>
        <begin position="937"/>
        <end position="959"/>
    </location>
</feature>
<protein>
    <recommendedName>
        <fullName evidence="2">guanylate cyclase</fullName>
        <ecNumber evidence="2">4.6.1.2</ecNumber>
    </recommendedName>
</protein>
<feature type="transmembrane region" description="Helical" evidence="11">
    <location>
        <begin position="338"/>
        <end position="362"/>
    </location>
</feature>
<dbReference type="Gene3D" id="3.30.70.1230">
    <property type="entry name" value="Nucleotide cyclase"/>
    <property type="match status" value="4"/>
</dbReference>
<evidence type="ECO:0000313" key="14">
    <source>
        <dbReference type="Proteomes" id="UP001217089"/>
    </source>
</evidence>
<accession>A0ABQ9FP22</accession>
<feature type="domain" description="Guanylate cyclase" evidence="12">
    <location>
        <begin position="1017"/>
        <end position="1147"/>
    </location>
</feature>
<dbReference type="Pfam" id="PF07701">
    <property type="entry name" value="HNOBA"/>
    <property type="match status" value="3"/>
</dbReference>
<comment type="subcellular location">
    <subcellularLocation>
        <location evidence="1">Membrane</location>
        <topology evidence="1">Single-pass type I membrane protein</topology>
    </subcellularLocation>
</comment>
<feature type="domain" description="Guanylate cyclase" evidence="12">
    <location>
        <begin position="1534"/>
        <end position="1664"/>
    </location>
</feature>
<feature type="transmembrane region" description="Helical" evidence="11">
    <location>
        <begin position="1462"/>
        <end position="1484"/>
    </location>
</feature>